<dbReference type="EC" id="3.6.4.13" evidence="1"/>
<dbReference type="PANTHER" id="PTHR18934">
    <property type="entry name" value="ATP-DEPENDENT RNA HELICASE"/>
    <property type="match status" value="1"/>
</dbReference>
<keyword evidence="11" id="KW-1185">Reference proteome</keyword>
<dbReference type="Pfam" id="PF07717">
    <property type="entry name" value="OB_NTP_bind"/>
    <property type="match status" value="1"/>
</dbReference>
<dbReference type="GO" id="GO:0003678">
    <property type="term" value="F:DNA helicase activity"/>
    <property type="evidence" value="ECO:0007669"/>
    <property type="project" value="TreeGrafter"/>
</dbReference>
<dbReference type="SUPFAM" id="SSF52540">
    <property type="entry name" value="P-loop containing nucleoside triphosphate hydrolases"/>
    <property type="match status" value="1"/>
</dbReference>
<evidence type="ECO:0000259" key="9">
    <source>
        <dbReference type="PROSITE" id="PS51194"/>
    </source>
</evidence>
<name>A0AAN8PSB2_PATCE</name>
<protein>
    <recommendedName>
        <fullName evidence="1">RNA helicase</fullName>
        <ecNumber evidence="1">3.6.4.13</ecNumber>
    </recommendedName>
</protein>
<feature type="compositionally biased region" description="Polar residues" evidence="7">
    <location>
        <begin position="127"/>
        <end position="138"/>
    </location>
</feature>
<dbReference type="InterPro" id="IPR048333">
    <property type="entry name" value="HA2_WH"/>
</dbReference>
<evidence type="ECO:0000256" key="7">
    <source>
        <dbReference type="SAM" id="MobiDB-lite"/>
    </source>
</evidence>
<evidence type="ECO:0000256" key="3">
    <source>
        <dbReference type="ARBA" id="ARBA00022801"/>
    </source>
</evidence>
<accession>A0AAN8PSB2</accession>
<dbReference type="PROSITE" id="PS51194">
    <property type="entry name" value="HELICASE_CTER"/>
    <property type="match status" value="1"/>
</dbReference>
<dbReference type="Pfam" id="PF00270">
    <property type="entry name" value="DEAD"/>
    <property type="match status" value="1"/>
</dbReference>
<dbReference type="PROSITE" id="PS51192">
    <property type="entry name" value="HELICASE_ATP_BIND_1"/>
    <property type="match status" value="1"/>
</dbReference>
<evidence type="ECO:0000313" key="11">
    <source>
        <dbReference type="Proteomes" id="UP001347796"/>
    </source>
</evidence>
<feature type="region of interest" description="Disordered" evidence="7">
    <location>
        <begin position="1"/>
        <end position="78"/>
    </location>
</feature>
<dbReference type="EMBL" id="JAZGQO010000007">
    <property type="protein sequence ID" value="KAK6183552.1"/>
    <property type="molecule type" value="Genomic_DNA"/>
</dbReference>
<dbReference type="Gene3D" id="1.20.120.1080">
    <property type="match status" value="1"/>
</dbReference>
<dbReference type="SMART" id="SM00847">
    <property type="entry name" value="HA2"/>
    <property type="match status" value="1"/>
</dbReference>
<dbReference type="InterPro" id="IPR011709">
    <property type="entry name" value="DEAD-box_helicase_OB_fold"/>
</dbReference>
<dbReference type="GO" id="GO:0002151">
    <property type="term" value="F:G-quadruplex RNA binding"/>
    <property type="evidence" value="ECO:0007669"/>
    <property type="project" value="TreeGrafter"/>
</dbReference>
<evidence type="ECO:0000256" key="4">
    <source>
        <dbReference type="ARBA" id="ARBA00022806"/>
    </source>
</evidence>
<feature type="compositionally biased region" description="Gly residues" evidence="7">
    <location>
        <begin position="7"/>
        <end position="18"/>
    </location>
</feature>
<dbReference type="InterPro" id="IPR011545">
    <property type="entry name" value="DEAD/DEAH_box_helicase_dom"/>
</dbReference>
<evidence type="ECO:0000256" key="5">
    <source>
        <dbReference type="ARBA" id="ARBA00022840"/>
    </source>
</evidence>
<dbReference type="Pfam" id="PF26026">
    <property type="entry name" value="RNA_hel_CTD"/>
    <property type="match status" value="1"/>
</dbReference>
<feature type="domain" description="Helicase C-terminal" evidence="9">
    <location>
        <begin position="543"/>
        <end position="716"/>
    </location>
</feature>
<dbReference type="CDD" id="cd18791">
    <property type="entry name" value="SF2_C_RHA"/>
    <property type="match status" value="1"/>
</dbReference>
<dbReference type="Pfam" id="PF04408">
    <property type="entry name" value="WHD_HA2"/>
    <property type="match status" value="1"/>
</dbReference>
<feature type="compositionally biased region" description="Low complexity" evidence="7">
    <location>
        <begin position="181"/>
        <end position="199"/>
    </location>
</feature>
<dbReference type="FunFam" id="1.20.120.1080:FF:000002">
    <property type="entry name" value="Putative ATP-dependent RNA helicase DHX36"/>
    <property type="match status" value="1"/>
</dbReference>
<dbReference type="InterPro" id="IPR007502">
    <property type="entry name" value="Helicase-assoc_dom"/>
</dbReference>
<evidence type="ECO:0000313" key="10">
    <source>
        <dbReference type="EMBL" id="KAK6183552.1"/>
    </source>
</evidence>
<evidence type="ECO:0000259" key="8">
    <source>
        <dbReference type="PROSITE" id="PS51192"/>
    </source>
</evidence>
<evidence type="ECO:0000256" key="1">
    <source>
        <dbReference type="ARBA" id="ARBA00012552"/>
    </source>
</evidence>
<feature type="domain" description="Helicase ATP-binding" evidence="8">
    <location>
        <begin position="294"/>
        <end position="463"/>
    </location>
</feature>
<dbReference type="GO" id="GO:0016787">
    <property type="term" value="F:hydrolase activity"/>
    <property type="evidence" value="ECO:0007669"/>
    <property type="project" value="UniProtKB-KW"/>
</dbReference>
<dbReference type="InterPro" id="IPR001650">
    <property type="entry name" value="Helicase_C-like"/>
</dbReference>
<feature type="compositionally biased region" description="Basic and acidic residues" evidence="7">
    <location>
        <begin position="29"/>
        <end position="61"/>
    </location>
</feature>
<comment type="catalytic activity">
    <reaction evidence="6">
        <text>ATP + H2O = ADP + phosphate + H(+)</text>
        <dbReference type="Rhea" id="RHEA:13065"/>
        <dbReference type="ChEBI" id="CHEBI:15377"/>
        <dbReference type="ChEBI" id="CHEBI:15378"/>
        <dbReference type="ChEBI" id="CHEBI:30616"/>
        <dbReference type="ChEBI" id="CHEBI:43474"/>
        <dbReference type="ChEBI" id="CHEBI:456216"/>
        <dbReference type="EC" id="3.6.4.13"/>
    </reaction>
</comment>
<evidence type="ECO:0000256" key="2">
    <source>
        <dbReference type="ARBA" id="ARBA00022741"/>
    </source>
</evidence>
<dbReference type="Pfam" id="PF00271">
    <property type="entry name" value="Helicase_C"/>
    <property type="match status" value="1"/>
</dbReference>
<dbReference type="GO" id="GO:0005737">
    <property type="term" value="C:cytoplasm"/>
    <property type="evidence" value="ECO:0007669"/>
    <property type="project" value="TreeGrafter"/>
</dbReference>
<feature type="region of interest" description="Disordered" evidence="7">
    <location>
        <begin position="120"/>
        <end position="155"/>
    </location>
</feature>
<dbReference type="SMART" id="SM00487">
    <property type="entry name" value="DEXDc"/>
    <property type="match status" value="1"/>
</dbReference>
<dbReference type="GO" id="GO:0005634">
    <property type="term" value="C:nucleus"/>
    <property type="evidence" value="ECO:0007669"/>
    <property type="project" value="TreeGrafter"/>
</dbReference>
<organism evidence="10 11">
    <name type="scientific">Patella caerulea</name>
    <name type="common">Rayed Mediterranean limpet</name>
    <dbReference type="NCBI Taxonomy" id="87958"/>
    <lineage>
        <taxon>Eukaryota</taxon>
        <taxon>Metazoa</taxon>
        <taxon>Spiralia</taxon>
        <taxon>Lophotrochozoa</taxon>
        <taxon>Mollusca</taxon>
        <taxon>Gastropoda</taxon>
        <taxon>Patellogastropoda</taxon>
        <taxon>Patelloidea</taxon>
        <taxon>Patellidae</taxon>
        <taxon>Patella</taxon>
    </lineage>
</organism>
<keyword evidence="4" id="KW-0347">Helicase</keyword>
<evidence type="ECO:0000256" key="6">
    <source>
        <dbReference type="ARBA" id="ARBA00047984"/>
    </source>
</evidence>
<dbReference type="GO" id="GO:0003724">
    <property type="term" value="F:RNA helicase activity"/>
    <property type="evidence" value="ECO:0007669"/>
    <property type="project" value="UniProtKB-EC"/>
</dbReference>
<sequence length="1071" mass="121308">MSDYGRYDGGYGRRGQGYRGHRGRGRGNRYNDREYTENKQRDYESGGYDREEGQGYRHEGGGGRGGGRGRPTGLRGRDIGLWYAAKSRAKKEKTERSNRPVVHVNRREENEIRSVLNNFDAKPPVSSYKQQHTYNQLETDSTSTSKHNSHKTTETKISYSTDWFDNCDQESKYSEPPKVETGAASSSSSATSQQSLGTQYSGYKSEGVHTRFTQEEDEDLDISAFKDMVELSKFESDFIELDSDVNEFYAFSPSSELDSLYKIELENKNMRQEYQKMLKFRENLPSFKMQDEIIETLARNQVVVIGGETGCGKTTQVPQFILDEEILQGRGSQCHIICTQPRRISAISVAERVAQERAVRCGGEDVGYMIRLESRLPRPRGSILFCTTGCVLKFLESDPSLTRATHVVLDEIHERDLHSDFLMIILKDLLPKRPDLKVILMSATLNAEMFSGYFHNCPMLHIPGFTFPVKEYFVEDILEMLDYRVEAPQSRPKRLFGLKKQEAQNRMQLKESWLQTIKGDYSYNTINSLRNLMADEDKVDINLISNLITYIVQNKPDGAILVFVPGWSEISNLNKCLLDTPMYNSSNFRIIPLHSLMPTVNQKQVFDRPPPGVRKIVIATNIAETSITIDDVVYVVDAGKIKVKDFEPENNLSTLESKQVSIANAKQRRGRAGRVQPGICYRLYTRQEESMMIDCFPPEMLRTRLEEVCLQIKILKLGKILPFVSKAMEPPSIQALDHAITTLQDLNALDKHEELLPLGYHLARMPVDPHTGKMILFGAMFGCLDPVLSVAASLSYKNAFYTPLGKESEADEARRLLSADSHSDHILLINALKKWEKAKSNGNEYQFCREFFLSVNVLRLLRDMKKQLAKLLQEVGFTTSSDPTDPTANLHSSNLSLVKAVVCAGLYPNVAKIGKTPRASGKGTTTVKLNLKGGQKAAMHPVSVNAKCSSFKSRWVIFHQKLKTSAIYVHDCTTISPYPLLFFGGDIRLIYDEGDCVSVDDWIVFKASPETAQLVKDMRFQLDRLLERKITHPGPTDWSTGSKESKLMNVIIDLITKEDDQMNWADEETDY</sequence>
<dbReference type="SMART" id="SM00490">
    <property type="entry name" value="HELICc"/>
    <property type="match status" value="1"/>
</dbReference>
<keyword evidence="5" id="KW-0067">ATP-binding</keyword>
<dbReference type="Gene3D" id="3.40.50.300">
    <property type="entry name" value="P-loop containing nucleotide triphosphate hydrolases"/>
    <property type="match status" value="2"/>
</dbReference>
<dbReference type="GO" id="GO:0051880">
    <property type="term" value="F:G-quadruplex DNA binding"/>
    <property type="evidence" value="ECO:0007669"/>
    <property type="project" value="TreeGrafter"/>
</dbReference>
<dbReference type="Proteomes" id="UP001347796">
    <property type="component" value="Unassembled WGS sequence"/>
</dbReference>
<dbReference type="InterPro" id="IPR014001">
    <property type="entry name" value="Helicase_ATP-bd"/>
</dbReference>
<feature type="region of interest" description="Disordered" evidence="7">
    <location>
        <begin position="170"/>
        <end position="202"/>
    </location>
</feature>
<keyword evidence="3" id="KW-0378">Hydrolase</keyword>
<reference evidence="10 11" key="1">
    <citation type="submission" date="2024-01" db="EMBL/GenBank/DDBJ databases">
        <title>The genome of the rayed Mediterranean limpet Patella caerulea (Linnaeus, 1758).</title>
        <authorList>
            <person name="Anh-Thu Weber A."/>
            <person name="Halstead-Nussloch G."/>
        </authorList>
    </citation>
    <scope>NUCLEOTIDE SEQUENCE [LARGE SCALE GENOMIC DNA]</scope>
    <source>
        <strain evidence="10">AATW-2023a</strain>
        <tissue evidence="10">Whole specimen</tissue>
    </source>
</reference>
<comment type="caution">
    <text evidence="10">The sequence shown here is derived from an EMBL/GenBank/DDBJ whole genome shotgun (WGS) entry which is preliminary data.</text>
</comment>
<dbReference type="InterPro" id="IPR059023">
    <property type="entry name" value="RNA_hel_CTD"/>
</dbReference>
<dbReference type="InterPro" id="IPR027417">
    <property type="entry name" value="P-loop_NTPase"/>
</dbReference>
<gene>
    <name evidence="10" type="ORF">SNE40_011010</name>
</gene>
<dbReference type="AlphaFoldDB" id="A0AAN8PSB2"/>
<dbReference type="Pfam" id="PF21010">
    <property type="entry name" value="HA2_C"/>
    <property type="match status" value="1"/>
</dbReference>
<dbReference type="GO" id="GO:0005524">
    <property type="term" value="F:ATP binding"/>
    <property type="evidence" value="ECO:0007669"/>
    <property type="project" value="UniProtKB-KW"/>
</dbReference>
<proteinExistence type="predicted"/>
<keyword evidence="2" id="KW-0547">Nucleotide-binding</keyword>
<dbReference type="PANTHER" id="PTHR18934:SF237">
    <property type="entry name" value="ATP-DEPENDENT DNA_RNA HELICASE DHX36"/>
    <property type="match status" value="1"/>
</dbReference>
<dbReference type="FunFam" id="3.40.50.300:FF:000500">
    <property type="entry name" value="ATP-dependent RNA helicase DHX29"/>
    <property type="match status" value="1"/>
</dbReference>